<gene>
    <name evidence="3" type="ordered locus">Marky_1158</name>
</gene>
<dbReference type="Gene3D" id="3.40.50.2000">
    <property type="entry name" value="Glycogen Phosphorylase B"/>
    <property type="match status" value="2"/>
</dbReference>
<dbReference type="GO" id="GO:0016906">
    <property type="term" value="F:sterol 3-beta-glucosyltransferase activity"/>
    <property type="evidence" value="ECO:0007669"/>
    <property type="project" value="UniProtKB-EC"/>
</dbReference>
<protein>
    <submittedName>
        <fullName evidence="3">Sterol 3-beta-glucosyltransferase</fullName>
        <ecNumber evidence="3">2.4.1.173</ecNumber>
    </submittedName>
</protein>
<evidence type="ECO:0000259" key="1">
    <source>
        <dbReference type="Pfam" id="PF03033"/>
    </source>
</evidence>
<dbReference type="EC" id="2.4.1.173" evidence="3"/>
<keyword evidence="3" id="KW-0328">Glycosyltransferase</keyword>
<sequence>MQVAIVAVGSRGDVEPYVALGAGLVARGHEVRMLAPQGFAELIAPFGLEYLPLGENPRALLEALEVRRAFAAGANPYRFVRELLEVYRAFLPGFLRALEPGLEGADRVVFSTLGFPAYHWAEARGVPAVAAFLQPQTPTAAFPAPFGPSPPFLARCGLYNRFSYVAMEQFAWFLVASQTNRWRRALGLAPLSWRGPYPRLRRGAVPVLYGFSTAVVPRPRDWPDWVRVTGYWRLPLDEGWRPPGELQAFLEDGPPPVYVGFGSMRPPDVRRFTEIVLEALQLAGVRAVLVRGWGGLDPERVPDSVYVLDAVPHAWLFPRVAAVVHHGGAGTTAAGLYAGRPTVTVPFIADQFFWGERVAALGAGPRPVPAKRLAPNALARAIRAAVERFAYRRNAEFLARRLCREDGVMEAVRGVEDLA</sequence>
<dbReference type="KEGG" id="mhd:Marky_1158"/>
<dbReference type="RefSeq" id="WP_013703945.1">
    <property type="nucleotide sequence ID" value="NC_015387.1"/>
</dbReference>
<dbReference type="InterPro" id="IPR004276">
    <property type="entry name" value="GlycoTrans_28_N"/>
</dbReference>
<dbReference type="Pfam" id="PF03033">
    <property type="entry name" value="Glyco_transf_28"/>
    <property type="match status" value="1"/>
</dbReference>
<dbReference type="FunFam" id="3.40.50.2000:FF:000009">
    <property type="entry name" value="Sterol 3-beta-glucosyltransferase UGT80A2"/>
    <property type="match status" value="1"/>
</dbReference>
<dbReference type="PANTHER" id="PTHR48050">
    <property type="entry name" value="STEROL 3-BETA-GLUCOSYLTRANSFERASE"/>
    <property type="match status" value="1"/>
</dbReference>
<dbReference type="GO" id="GO:0033072">
    <property type="term" value="P:vancomycin biosynthetic process"/>
    <property type="evidence" value="ECO:0007669"/>
    <property type="project" value="UniProtKB-ARBA"/>
</dbReference>
<dbReference type="OrthoDB" id="9805366at2"/>
<dbReference type="STRING" id="869210.Marky_1158"/>
<organism evidence="3 4">
    <name type="scientific">Marinithermus hydrothermalis (strain DSM 14884 / JCM 11576 / T1)</name>
    <dbReference type="NCBI Taxonomy" id="869210"/>
    <lineage>
        <taxon>Bacteria</taxon>
        <taxon>Thermotogati</taxon>
        <taxon>Deinococcota</taxon>
        <taxon>Deinococci</taxon>
        <taxon>Thermales</taxon>
        <taxon>Thermaceae</taxon>
        <taxon>Marinithermus</taxon>
    </lineage>
</organism>
<evidence type="ECO:0000259" key="2">
    <source>
        <dbReference type="Pfam" id="PF06722"/>
    </source>
</evidence>
<dbReference type="SUPFAM" id="SSF53756">
    <property type="entry name" value="UDP-Glycosyltransferase/glycogen phosphorylase"/>
    <property type="match status" value="1"/>
</dbReference>
<dbReference type="InterPro" id="IPR002213">
    <property type="entry name" value="UDP_glucos_trans"/>
</dbReference>
<dbReference type="Pfam" id="PF06722">
    <property type="entry name" value="EryCIII-like_C"/>
    <property type="match status" value="1"/>
</dbReference>
<dbReference type="EMBL" id="CP002630">
    <property type="protein sequence ID" value="AEB11898.1"/>
    <property type="molecule type" value="Genomic_DNA"/>
</dbReference>
<evidence type="ECO:0000313" key="3">
    <source>
        <dbReference type="EMBL" id="AEB11898.1"/>
    </source>
</evidence>
<dbReference type="Proteomes" id="UP000007030">
    <property type="component" value="Chromosome"/>
</dbReference>
<reference evidence="3 4" key="1">
    <citation type="journal article" date="2012" name="Stand. Genomic Sci.">
        <title>Complete genome sequence of the aerobic, heterotroph Marinithermus hydrothermalis type strain (T1(T)) from a deep-sea hydrothermal vent chimney.</title>
        <authorList>
            <person name="Copeland A."/>
            <person name="Gu W."/>
            <person name="Yasawong M."/>
            <person name="Lapidus A."/>
            <person name="Lucas S."/>
            <person name="Deshpande S."/>
            <person name="Pagani I."/>
            <person name="Tapia R."/>
            <person name="Cheng J.F."/>
            <person name="Goodwin L.A."/>
            <person name="Pitluck S."/>
            <person name="Liolios K."/>
            <person name="Ivanova N."/>
            <person name="Mavromatis K."/>
            <person name="Mikhailova N."/>
            <person name="Pati A."/>
            <person name="Chen A."/>
            <person name="Palaniappan K."/>
            <person name="Land M."/>
            <person name="Pan C."/>
            <person name="Brambilla E.M."/>
            <person name="Rohde M."/>
            <person name="Tindall B.J."/>
            <person name="Sikorski J."/>
            <person name="Goker M."/>
            <person name="Detter J.C."/>
            <person name="Bristow J."/>
            <person name="Eisen J.A."/>
            <person name="Markowitz V."/>
            <person name="Hugenholtz P."/>
            <person name="Kyrpides N.C."/>
            <person name="Klenk H.P."/>
            <person name="Woyke T."/>
        </authorList>
    </citation>
    <scope>NUCLEOTIDE SEQUENCE [LARGE SCALE GENOMIC DNA]</scope>
    <source>
        <strain evidence="4">DSM 14884 / JCM 11576 / T1</strain>
    </source>
</reference>
<accession>F2NP97</accession>
<dbReference type="PANTHER" id="PTHR48050:SF13">
    <property type="entry name" value="STEROL 3-BETA-GLUCOSYLTRANSFERASE UGT80A2"/>
    <property type="match status" value="1"/>
</dbReference>
<dbReference type="CDD" id="cd03784">
    <property type="entry name" value="GT1_Gtf-like"/>
    <property type="match status" value="1"/>
</dbReference>
<name>F2NP97_MARHT</name>
<proteinExistence type="predicted"/>
<dbReference type="eggNOG" id="COG1819">
    <property type="taxonomic scope" value="Bacteria"/>
</dbReference>
<feature type="domain" description="Erythromycin biosynthesis protein CIII-like C-terminal" evidence="2">
    <location>
        <begin position="299"/>
        <end position="402"/>
    </location>
</feature>
<dbReference type="HOGENOM" id="CLU_000537_8_0_0"/>
<dbReference type="InterPro" id="IPR050426">
    <property type="entry name" value="Glycosyltransferase_28"/>
</dbReference>
<dbReference type="InterPro" id="IPR010610">
    <property type="entry name" value="EryCIII-like_C"/>
</dbReference>
<dbReference type="GO" id="GO:0005975">
    <property type="term" value="P:carbohydrate metabolic process"/>
    <property type="evidence" value="ECO:0007669"/>
    <property type="project" value="InterPro"/>
</dbReference>
<keyword evidence="3" id="KW-0808">Transferase</keyword>
<dbReference type="AlphaFoldDB" id="F2NP97"/>
<keyword evidence="4" id="KW-1185">Reference proteome</keyword>
<feature type="domain" description="Glycosyltransferase family 28 N-terminal" evidence="1">
    <location>
        <begin position="3"/>
        <end position="142"/>
    </location>
</feature>
<evidence type="ECO:0000313" key="4">
    <source>
        <dbReference type="Proteomes" id="UP000007030"/>
    </source>
</evidence>